<reference evidence="7 8" key="1">
    <citation type="submission" date="2023-10" db="EMBL/GenBank/DDBJ databases">
        <title>Rubellicoccus peritrichatus gen. nov., sp. nov., isolated from an algae of coral reef tank.</title>
        <authorList>
            <person name="Luo J."/>
        </authorList>
    </citation>
    <scope>NUCLEOTIDE SEQUENCE [LARGE SCALE GENOMIC DNA]</scope>
    <source>
        <strain evidence="7 8">CR14</strain>
    </source>
</reference>
<evidence type="ECO:0000256" key="6">
    <source>
        <dbReference type="HAMAP-Rule" id="MF_01007"/>
    </source>
</evidence>
<feature type="binding site" evidence="6">
    <location>
        <begin position="32"/>
        <end position="34"/>
    </location>
    <ligand>
        <name>S-adenosyl-L-methionine</name>
        <dbReference type="ChEBI" id="CHEBI:59789"/>
    </ligand>
</feature>
<comment type="subcellular location">
    <subcellularLocation>
        <location evidence="6">Cytoplasm</location>
    </subcellularLocation>
</comment>
<keyword evidence="6" id="KW-0963">Cytoplasm</keyword>
<dbReference type="RefSeq" id="WP_317836103.1">
    <property type="nucleotide sequence ID" value="NZ_CP136920.1"/>
</dbReference>
<dbReference type="Proteomes" id="UP001304300">
    <property type="component" value="Chromosome"/>
</dbReference>
<dbReference type="AlphaFoldDB" id="A0AAQ3LCH0"/>
<dbReference type="GO" id="GO:0071424">
    <property type="term" value="F:rRNA (cytosine-N4-)-methyltransferase activity"/>
    <property type="evidence" value="ECO:0007669"/>
    <property type="project" value="UniProtKB-UniRule"/>
</dbReference>
<sequence length="308" mass="33972">MLNHLPVLLKESVELLAPERGGRFLDATFGGGGHTRAILEAGPEAKILALDCDPEAKIRAESFQKSFPDRFDFKQTNFDALKSLPDGDFNGALFDFGVSSFQLDDAARGFSFRKEAPLDLRLNPDKGEPASSFLENASSAELIQAVRDYGEESRWRKVVDAIIDARGTDSLKTTTNFAALIEANVGSFSYRSKIHPATRTFQGIRIAVNDELGVIERGLPAAFEKLIPGGVLVAISFHSLEDRIVKRLFKRLAGRPEHGRDSRPQDERVRLAELLTRKPVTASDEEVASNPRSRSAKLRAIRKLAVVN</sequence>
<comment type="catalytic activity">
    <reaction evidence="6">
        <text>cytidine(1402) in 16S rRNA + S-adenosyl-L-methionine = N(4)-methylcytidine(1402) in 16S rRNA + S-adenosyl-L-homocysteine + H(+)</text>
        <dbReference type="Rhea" id="RHEA:42928"/>
        <dbReference type="Rhea" id="RHEA-COMP:10286"/>
        <dbReference type="Rhea" id="RHEA-COMP:10287"/>
        <dbReference type="ChEBI" id="CHEBI:15378"/>
        <dbReference type="ChEBI" id="CHEBI:57856"/>
        <dbReference type="ChEBI" id="CHEBI:59789"/>
        <dbReference type="ChEBI" id="CHEBI:74506"/>
        <dbReference type="ChEBI" id="CHEBI:82748"/>
        <dbReference type="EC" id="2.1.1.199"/>
    </reaction>
</comment>
<dbReference type="EMBL" id="CP136920">
    <property type="protein sequence ID" value="WOO43544.1"/>
    <property type="molecule type" value="Genomic_DNA"/>
</dbReference>
<dbReference type="PANTHER" id="PTHR11265:SF0">
    <property type="entry name" value="12S RRNA N4-METHYLCYTIDINE METHYLTRANSFERASE"/>
    <property type="match status" value="1"/>
</dbReference>
<keyword evidence="5 6" id="KW-0949">S-adenosyl-L-methionine</keyword>
<dbReference type="InterPro" id="IPR023397">
    <property type="entry name" value="SAM-dep_MeTrfase_MraW_recog"/>
</dbReference>
<dbReference type="InterPro" id="IPR002903">
    <property type="entry name" value="RsmH"/>
</dbReference>
<keyword evidence="4 6" id="KW-0808">Transferase</keyword>
<accession>A0AAQ3LCH0</accession>
<feature type="binding site" evidence="6">
    <location>
        <position position="51"/>
    </location>
    <ligand>
        <name>S-adenosyl-L-methionine</name>
        <dbReference type="ChEBI" id="CHEBI:59789"/>
    </ligand>
</feature>
<evidence type="ECO:0000313" key="7">
    <source>
        <dbReference type="EMBL" id="WOO43544.1"/>
    </source>
</evidence>
<evidence type="ECO:0000256" key="1">
    <source>
        <dbReference type="ARBA" id="ARBA00010396"/>
    </source>
</evidence>
<dbReference type="GO" id="GO:0070475">
    <property type="term" value="P:rRNA base methylation"/>
    <property type="evidence" value="ECO:0007669"/>
    <property type="project" value="UniProtKB-UniRule"/>
</dbReference>
<comment type="function">
    <text evidence="6">Specifically methylates the N4 position of cytidine in position 1402 (C1402) of 16S rRNA.</text>
</comment>
<feature type="binding site" evidence="6">
    <location>
        <position position="95"/>
    </location>
    <ligand>
        <name>S-adenosyl-L-methionine</name>
        <dbReference type="ChEBI" id="CHEBI:59789"/>
    </ligand>
</feature>
<dbReference type="Gene3D" id="3.40.50.150">
    <property type="entry name" value="Vaccinia Virus protein VP39"/>
    <property type="match status" value="1"/>
</dbReference>
<evidence type="ECO:0000313" key="8">
    <source>
        <dbReference type="Proteomes" id="UP001304300"/>
    </source>
</evidence>
<proteinExistence type="inferred from homology"/>
<feature type="binding site" evidence="6">
    <location>
        <position position="78"/>
    </location>
    <ligand>
        <name>S-adenosyl-L-methionine</name>
        <dbReference type="ChEBI" id="CHEBI:59789"/>
    </ligand>
</feature>
<dbReference type="PIRSF" id="PIRSF004486">
    <property type="entry name" value="MraW"/>
    <property type="match status" value="1"/>
</dbReference>
<dbReference type="EC" id="2.1.1.199" evidence="6"/>
<evidence type="ECO:0000256" key="3">
    <source>
        <dbReference type="ARBA" id="ARBA00022603"/>
    </source>
</evidence>
<evidence type="ECO:0000256" key="4">
    <source>
        <dbReference type="ARBA" id="ARBA00022679"/>
    </source>
</evidence>
<name>A0AAQ3LCH0_9BACT</name>
<dbReference type="Pfam" id="PF01795">
    <property type="entry name" value="Methyltransf_5"/>
    <property type="match status" value="1"/>
</dbReference>
<evidence type="ECO:0000256" key="2">
    <source>
        <dbReference type="ARBA" id="ARBA00022552"/>
    </source>
</evidence>
<comment type="similarity">
    <text evidence="1 6">Belongs to the methyltransferase superfamily. RsmH family.</text>
</comment>
<gene>
    <name evidence="6 7" type="primary">rsmH</name>
    <name evidence="7" type="ORF">RZN69_10635</name>
</gene>
<dbReference type="Gene3D" id="1.10.150.170">
    <property type="entry name" value="Putative methyltransferase TM0872, insert domain"/>
    <property type="match status" value="1"/>
</dbReference>
<dbReference type="NCBIfam" id="TIGR00006">
    <property type="entry name" value="16S rRNA (cytosine(1402)-N(4))-methyltransferase RsmH"/>
    <property type="match status" value="1"/>
</dbReference>
<dbReference type="PANTHER" id="PTHR11265">
    <property type="entry name" value="S-ADENOSYL-METHYLTRANSFERASE MRAW"/>
    <property type="match status" value="1"/>
</dbReference>
<keyword evidence="2 6" id="KW-0698">rRNA processing</keyword>
<dbReference type="SUPFAM" id="SSF81799">
    <property type="entry name" value="Putative methyltransferase TM0872, insert domain"/>
    <property type="match status" value="1"/>
</dbReference>
<dbReference type="SUPFAM" id="SSF53335">
    <property type="entry name" value="S-adenosyl-L-methionine-dependent methyltransferases"/>
    <property type="match status" value="1"/>
</dbReference>
<dbReference type="GO" id="GO:0005737">
    <property type="term" value="C:cytoplasm"/>
    <property type="evidence" value="ECO:0007669"/>
    <property type="project" value="UniProtKB-SubCell"/>
</dbReference>
<keyword evidence="3 6" id="KW-0489">Methyltransferase</keyword>
<dbReference type="HAMAP" id="MF_01007">
    <property type="entry name" value="16SrRNA_methyltr_H"/>
    <property type="match status" value="1"/>
</dbReference>
<protein>
    <recommendedName>
        <fullName evidence="6">Ribosomal RNA small subunit methyltransferase H</fullName>
        <ecNumber evidence="6">2.1.1.199</ecNumber>
    </recommendedName>
    <alternativeName>
        <fullName evidence="6">16S rRNA m(4)C1402 methyltransferase</fullName>
    </alternativeName>
    <alternativeName>
        <fullName evidence="6">rRNA (cytosine-N(4)-)-methyltransferase RsmH</fullName>
    </alternativeName>
</protein>
<feature type="binding site" evidence="6">
    <location>
        <position position="102"/>
    </location>
    <ligand>
        <name>S-adenosyl-L-methionine</name>
        <dbReference type="ChEBI" id="CHEBI:59789"/>
    </ligand>
</feature>
<dbReference type="InterPro" id="IPR029063">
    <property type="entry name" value="SAM-dependent_MTases_sf"/>
</dbReference>
<organism evidence="7 8">
    <name type="scientific">Rubellicoccus peritrichatus</name>
    <dbReference type="NCBI Taxonomy" id="3080537"/>
    <lineage>
        <taxon>Bacteria</taxon>
        <taxon>Pseudomonadati</taxon>
        <taxon>Verrucomicrobiota</taxon>
        <taxon>Opitutia</taxon>
        <taxon>Puniceicoccales</taxon>
        <taxon>Cerasicoccaceae</taxon>
        <taxon>Rubellicoccus</taxon>
    </lineage>
</organism>
<evidence type="ECO:0000256" key="5">
    <source>
        <dbReference type="ARBA" id="ARBA00022691"/>
    </source>
</evidence>
<keyword evidence="8" id="KW-1185">Reference proteome</keyword>
<dbReference type="KEGG" id="puo:RZN69_10635"/>